<dbReference type="Proteomes" id="UP000006637">
    <property type="component" value="Chromosome"/>
</dbReference>
<organism evidence="7 8">
    <name type="scientific">Rubrobacter xylanophilus (strain DSM 9941 / JCM 11954 / NBRC 16129 / PRD-1)</name>
    <dbReference type="NCBI Taxonomy" id="266117"/>
    <lineage>
        <taxon>Bacteria</taxon>
        <taxon>Bacillati</taxon>
        <taxon>Actinomycetota</taxon>
        <taxon>Rubrobacteria</taxon>
        <taxon>Rubrobacterales</taxon>
        <taxon>Rubrobacteraceae</taxon>
        <taxon>Rubrobacter</taxon>
    </lineage>
</organism>
<gene>
    <name evidence="7" type="ordered locus">Rxyl_1635</name>
</gene>
<dbReference type="STRING" id="266117.Rxyl_1635"/>
<keyword evidence="5" id="KW-0862">Zinc</keyword>
<dbReference type="PhylomeDB" id="Q1AVI2"/>
<evidence type="ECO:0000313" key="7">
    <source>
        <dbReference type="EMBL" id="ABG04596.1"/>
    </source>
</evidence>
<dbReference type="SUPFAM" id="SSF53187">
    <property type="entry name" value="Zn-dependent exopeptidases"/>
    <property type="match status" value="1"/>
</dbReference>
<dbReference type="eggNOG" id="COG0624">
    <property type="taxonomic scope" value="Bacteria"/>
</dbReference>
<feature type="domain" description="Peptidase M20 dimerisation" evidence="6">
    <location>
        <begin position="196"/>
        <end position="292"/>
    </location>
</feature>
<dbReference type="Gene3D" id="3.30.70.360">
    <property type="match status" value="1"/>
</dbReference>
<evidence type="ECO:0000313" key="8">
    <source>
        <dbReference type="Proteomes" id="UP000006637"/>
    </source>
</evidence>
<reference evidence="7 8" key="1">
    <citation type="submission" date="2006-06" db="EMBL/GenBank/DDBJ databases">
        <title>Complete sequence of Rubrobacter xylanophilus DSM 9941.</title>
        <authorList>
            <consortium name="US DOE Joint Genome Institute"/>
            <person name="Copeland A."/>
            <person name="Lucas S."/>
            <person name="Lapidus A."/>
            <person name="Barry K."/>
            <person name="Detter J.C."/>
            <person name="Glavina del Rio T."/>
            <person name="Hammon N."/>
            <person name="Israni S."/>
            <person name="Dalin E."/>
            <person name="Tice H."/>
            <person name="Pitluck S."/>
            <person name="Munk A.C."/>
            <person name="Brettin T."/>
            <person name="Bruce D."/>
            <person name="Han C."/>
            <person name="Tapia R."/>
            <person name="Gilna P."/>
            <person name="Schmutz J."/>
            <person name="Larimer F."/>
            <person name="Land M."/>
            <person name="Hauser L."/>
            <person name="Kyrpides N."/>
            <person name="Lykidis A."/>
            <person name="da Costa M.S."/>
            <person name="Rainey F.A."/>
            <person name="Empadinhas N."/>
            <person name="Jolivet E."/>
            <person name="Battista J.R."/>
            <person name="Richardson P."/>
        </authorList>
    </citation>
    <scope>NUCLEOTIDE SEQUENCE [LARGE SCALE GENOMIC DNA]</scope>
    <source>
        <strain evidence="8">DSM 9941 / NBRC 16129 / PRD-1</strain>
    </source>
</reference>
<keyword evidence="8" id="KW-1185">Reference proteome</keyword>
<evidence type="ECO:0000256" key="4">
    <source>
        <dbReference type="ARBA" id="ARBA00022801"/>
    </source>
</evidence>
<keyword evidence="4" id="KW-0378">Hydrolase</keyword>
<dbReference type="PANTHER" id="PTHR43808">
    <property type="entry name" value="ACETYLORNITHINE DEACETYLASE"/>
    <property type="match status" value="1"/>
</dbReference>
<dbReference type="Pfam" id="PF07687">
    <property type="entry name" value="M20_dimer"/>
    <property type="match status" value="1"/>
</dbReference>
<dbReference type="InterPro" id="IPR002933">
    <property type="entry name" value="Peptidase_M20"/>
</dbReference>
<protein>
    <submittedName>
        <fullName evidence="7">Peptidase M20</fullName>
    </submittedName>
</protein>
<dbReference type="GO" id="GO:0016787">
    <property type="term" value="F:hydrolase activity"/>
    <property type="evidence" value="ECO:0007669"/>
    <property type="project" value="UniProtKB-KW"/>
</dbReference>
<evidence type="ECO:0000256" key="3">
    <source>
        <dbReference type="ARBA" id="ARBA00022723"/>
    </source>
</evidence>
<dbReference type="PROSITE" id="PS00758">
    <property type="entry name" value="ARGE_DAPE_CPG2_1"/>
    <property type="match status" value="1"/>
</dbReference>
<dbReference type="Gene3D" id="3.40.630.10">
    <property type="entry name" value="Zn peptidases"/>
    <property type="match status" value="1"/>
</dbReference>
<dbReference type="EMBL" id="CP000386">
    <property type="protein sequence ID" value="ABG04596.1"/>
    <property type="molecule type" value="Genomic_DNA"/>
</dbReference>
<dbReference type="InterPro" id="IPR050072">
    <property type="entry name" value="Peptidase_M20A"/>
</dbReference>
<dbReference type="SUPFAM" id="SSF55031">
    <property type="entry name" value="Bacterial exopeptidase dimerisation domain"/>
    <property type="match status" value="1"/>
</dbReference>
<comment type="similarity">
    <text evidence="2">Belongs to the peptidase M20A family.</text>
</comment>
<dbReference type="KEGG" id="rxy:Rxyl_1635"/>
<keyword evidence="3" id="KW-0479">Metal-binding</keyword>
<dbReference type="PANTHER" id="PTHR43808:SF8">
    <property type="entry name" value="PEPTIDASE M20 DIMERISATION DOMAIN-CONTAINING PROTEIN"/>
    <property type="match status" value="1"/>
</dbReference>
<sequence>MSYHLLPPGPAGAPAATRLREERLQKTKPENEVLSLTRRLVGYRSYTPGATRSAIEFIRGWFEARGLQTLTYGGAGPGGELSSLAVRVGSGEPRILFHGHVDVVPGEEWQFDPYEEDGELYGRGVYDMKGALAAMMYAMEDLHLLGCEATVELLVVPDEEREYGGPKGAEILIQHGHVGDFLITGEPTDFHVGTQAKGVLHLRVTLRGKSAHGSRPWLGKNAVLMAYEHYRRVLELPFAHERSELFPYPSINFARIIGGDVINRVPDRATYDMDIRYLPGQDPKEITRQIRSIDLPAEVEVLYSCEPTYVSRRNPYVKALREVAARHYHGNPVGVGRHGASDIVYFQRVGVPGVEFGPIGGGHHGPAEYVVCESLEAYRQMLVQFVQIVGRNGRRAVKGD</sequence>
<evidence type="ECO:0000256" key="1">
    <source>
        <dbReference type="ARBA" id="ARBA00001947"/>
    </source>
</evidence>
<dbReference type="InterPro" id="IPR011650">
    <property type="entry name" value="Peptidase_M20_dimer"/>
</dbReference>
<evidence type="ECO:0000256" key="5">
    <source>
        <dbReference type="ARBA" id="ARBA00022833"/>
    </source>
</evidence>
<name>Q1AVI2_RUBXD</name>
<evidence type="ECO:0000256" key="2">
    <source>
        <dbReference type="ARBA" id="ARBA00006247"/>
    </source>
</evidence>
<evidence type="ECO:0000259" key="6">
    <source>
        <dbReference type="Pfam" id="PF07687"/>
    </source>
</evidence>
<proteinExistence type="inferred from homology"/>
<dbReference type="HOGENOM" id="CLU_021802_2_0_11"/>
<dbReference type="GO" id="GO:0046872">
    <property type="term" value="F:metal ion binding"/>
    <property type="evidence" value="ECO:0007669"/>
    <property type="project" value="UniProtKB-KW"/>
</dbReference>
<dbReference type="InterPro" id="IPR036264">
    <property type="entry name" value="Bact_exopeptidase_dim_dom"/>
</dbReference>
<comment type="cofactor">
    <cofactor evidence="1">
        <name>Zn(2+)</name>
        <dbReference type="ChEBI" id="CHEBI:29105"/>
    </cofactor>
</comment>
<dbReference type="Pfam" id="PF01546">
    <property type="entry name" value="Peptidase_M20"/>
    <property type="match status" value="1"/>
</dbReference>
<dbReference type="InterPro" id="IPR001261">
    <property type="entry name" value="ArgE/DapE_CS"/>
</dbReference>
<accession>Q1AVI2</accession>
<dbReference type="AlphaFoldDB" id="Q1AVI2"/>